<evidence type="ECO:0000313" key="8">
    <source>
        <dbReference type="EMBL" id="MET3557759.1"/>
    </source>
</evidence>
<evidence type="ECO:0000256" key="3">
    <source>
        <dbReference type="ARBA" id="ARBA00022448"/>
    </source>
</evidence>
<feature type="coiled-coil region" evidence="5">
    <location>
        <begin position="159"/>
        <end position="193"/>
    </location>
</feature>
<dbReference type="EMBL" id="JBEPLO010000007">
    <property type="protein sequence ID" value="MET3557759.1"/>
    <property type="molecule type" value="Genomic_DNA"/>
</dbReference>
<keyword evidence="9" id="KW-1185">Reference proteome</keyword>
<evidence type="ECO:0000256" key="2">
    <source>
        <dbReference type="ARBA" id="ARBA00008814"/>
    </source>
</evidence>
<dbReference type="CDD" id="cd01140">
    <property type="entry name" value="FatB"/>
    <property type="match status" value="1"/>
</dbReference>
<proteinExistence type="inferred from homology"/>
<name>A0ABV2FGT3_9STRE</name>
<dbReference type="SUPFAM" id="SSF53807">
    <property type="entry name" value="Helical backbone' metal receptor"/>
    <property type="match status" value="1"/>
</dbReference>
<evidence type="ECO:0000256" key="4">
    <source>
        <dbReference type="ARBA" id="ARBA00022729"/>
    </source>
</evidence>
<keyword evidence="5" id="KW-0175">Coiled coil</keyword>
<comment type="subcellular location">
    <subcellularLocation>
        <location evidence="1">Cell envelope</location>
    </subcellularLocation>
</comment>
<feature type="signal peptide" evidence="6">
    <location>
        <begin position="1"/>
        <end position="22"/>
    </location>
</feature>
<accession>A0ABV2FGT3</accession>
<dbReference type="RefSeq" id="WP_354364633.1">
    <property type="nucleotide sequence ID" value="NZ_JBEPLO010000007.1"/>
</dbReference>
<dbReference type="InterPro" id="IPR002491">
    <property type="entry name" value="ABC_transptr_periplasmic_BD"/>
</dbReference>
<gene>
    <name evidence="8" type="ORF">ABID29_000869</name>
</gene>
<dbReference type="InterPro" id="IPR033870">
    <property type="entry name" value="FatB"/>
</dbReference>
<dbReference type="InterPro" id="IPR051313">
    <property type="entry name" value="Bact_iron-sidero_bind"/>
</dbReference>
<evidence type="ECO:0000256" key="6">
    <source>
        <dbReference type="SAM" id="SignalP"/>
    </source>
</evidence>
<evidence type="ECO:0000259" key="7">
    <source>
        <dbReference type="PROSITE" id="PS50983"/>
    </source>
</evidence>
<evidence type="ECO:0000256" key="5">
    <source>
        <dbReference type="SAM" id="Coils"/>
    </source>
</evidence>
<keyword evidence="3" id="KW-0813">Transport</keyword>
<comment type="similarity">
    <text evidence="2">Belongs to the bacterial solute-binding protein 8 family.</text>
</comment>
<comment type="caution">
    <text evidence="8">The sequence shown here is derived from an EMBL/GenBank/DDBJ whole genome shotgun (WGS) entry which is preliminary data.</text>
</comment>
<protein>
    <submittedName>
        <fullName evidence="8">Iron complex transport system substrate-binding protein</fullName>
    </submittedName>
</protein>
<feature type="chain" id="PRO_5046632322" evidence="6">
    <location>
        <begin position="23"/>
        <end position="317"/>
    </location>
</feature>
<evidence type="ECO:0000256" key="1">
    <source>
        <dbReference type="ARBA" id="ARBA00004196"/>
    </source>
</evidence>
<dbReference type="Proteomes" id="UP001549122">
    <property type="component" value="Unassembled WGS sequence"/>
</dbReference>
<organism evidence="8 9">
    <name type="scientific">Streptococcus rupicaprae</name>
    <dbReference type="NCBI Taxonomy" id="759619"/>
    <lineage>
        <taxon>Bacteria</taxon>
        <taxon>Bacillati</taxon>
        <taxon>Bacillota</taxon>
        <taxon>Bacilli</taxon>
        <taxon>Lactobacillales</taxon>
        <taxon>Streptococcaceae</taxon>
        <taxon>Streptococcus</taxon>
    </lineage>
</organism>
<dbReference type="PROSITE" id="PS51257">
    <property type="entry name" value="PROKAR_LIPOPROTEIN"/>
    <property type="match status" value="1"/>
</dbReference>
<keyword evidence="4 6" id="KW-0732">Signal</keyword>
<dbReference type="PANTHER" id="PTHR30532">
    <property type="entry name" value="IRON III DICITRATE-BINDING PERIPLASMIC PROTEIN"/>
    <property type="match status" value="1"/>
</dbReference>
<dbReference type="Gene3D" id="3.40.50.1980">
    <property type="entry name" value="Nitrogenase molybdenum iron protein domain"/>
    <property type="match status" value="2"/>
</dbReference>
<evidence type="ECO:0000313" key="9">
    <source>
        <dbReference type="Proteomes" id="UP001549122"/>
    </source>
</evidence>
<sequence length="317" mass="34303">MKHYFKSIFGAVALLLILVGLAACGTKTTQPAKESAEEAPTEVVIGEVRVPVNPKKIVSFDLGAVDTIRALGKEDSIVGLPTQGLPAYLSDFLDRQSVGNMKEPDLEAVAALEPDLIIASGRTVEYMEQFKEIAPTIVFETDNANYWSSVKENIASLAAIFGEEAVKDAEKQLADLDQQIQELAAANQASNKKALAMILNEGNMAINGANSRFAFLYHTLGFHPTDAKIEESRHGQEISFEGINEINPDLIFVLNRTVAIGGDNSSNEALLRNELIQSTNAGQNDGIITLTSDLWYLSGGGLESIQLMVDDVKDYAK</sequence>
<dbReference type="PANTHER" id="PTHR30532:SF28">
    <property type="entry name" value="PETROBACTIN-BINDING PROTEIN YCLQ"/>
    <property type="match status" value="1"/>
</dbReference>
<dbReference type="Pfam" id="PF01497">
    <property type="entry name" value="Peripla_BP_2"/>
    <property type="match status" value="1"/>
</dbReference>
<reference evidence="8 9" key="1">
    <citation type="submission" date="2024-06" db="EMBL/GenBank/DDBJ databases">
        <title>Genomic Encyclopedia of Type Strains, Phase IV (KMG-IV): sequencing the most valuable type-strain genomes for metagenomic binning, comparative biology and taxonomic classification.</title>
        <authorList>
            <person name="Goeker M."/>
        </authorList>
    </citation>
    <scope>NUCLEOTIDE SEQUENCE [LARGE SCALE GENOMIC DNA]</scope>
    <source>
        <strain evidence="8 9">DSM 28303</strain>
    </source>
</reference>
<dbReference type="PROSITE" id="PS50983">
    <property type="entry name" value="FE_B12_PBP"/>
    <property type="match status" value="1"/>
</dbReference>
<feature type="domain" description="Fe/B12 periplasmic-binding" evidence="7">
    <location>
        <begin position="56"/>
        <end position="317"/>
    </location>
</feature>